<name>A0A6J6LKA5_9ZZZZ</name>
<protein>
    <submittedName>
        <fullName evidence="1">Unannotated protein</fullName>
    </submittedName>
</protein>
<dbReference type="SUPFAM" id="SSF53254">
    <property type="entry name" value="Phosphoglycerate mutase-like"/>
    <property type="match status" value="1"/>
</dbReference>
<gene>
    <name evidence="1" type="ORF">UFOPK2169_01479</name>
</gene>
<accession>A0A6J6LKA5</accession>
<dbReference type="Pfam" id="PF00300">
    <property type="entry name" value="His_Phos_1"/>
    <property type="match status" value="1"/>
</dbReference>
<dbReference type="Gene3D" id="3.40.50.1240">
    <property type="entry name" value="Phosphoglycerate mutase-like"/>
    <property type="match status" value="1"/>
</dbReference>
<organism evidence="1">
    <name type="scientific">freshwater metagenome</name>
    <dbReference type="NCBI Taxonomy" id="449393"/>
    <lineage>
        <taxon>unclassified sequences</taxon>
        <taxon>metagenomes</taxon>
        <taxon>ecological metagenomes</taxon>
    </lineage>
</organism>
<sequence>MPIFLVRHAKAGSRSTWEGDDLVRPLTQVGWSQSKIIADRLLPYTPSMLLSSPYVRCVQTLEPLAEITGLEIVIDERLTEESPLEKTLAVLDDVADNAVLCSHGDVIPDLVNGLIRRGMDVDASMRSPRKGSVIVLHHVNKLFTHAEYWDRPVI</sequence>
<evidence type="ECO:0000313" key="1">
    <source>
        <dbReference type="EMBL" id="CAB4662086.1"/>
    </source>
</evidence>
<dbReference type="InterPro" id="IPR029033">
    <property type="entry name" value="His_PPase_superfam"/>
</dbReference>
<dbReference type="SMART" id="SM00855">
    <property type="entry name" value="PGAM"/>
    <property type="match status" value="1"/>
</dbReference>
<dbReference type="EMBL" id="CAEZWE010000076">
    <property type="protein sequence ID" value="CAB4662086.1"/>
    <property type="molecule type" value="Genomic_DNA"/>
</dbReference>
<reference evidence="1" key="1">
    <citation type="submission" date="2020-05" db="EMBL/GenBank/DDBJ databases">
        <authorList>
            <person name="Chiriac C."/>
            <person name="Salcher M."/>
            <person name="Ghai R."/>
            <person name="Kavagutti S V."/>
        </authorList>
    </citation>
    <scope>NUCLEOTIDE SEQUENCE</scope>
</reference>
<proteinExistence type="predicted"/>
<dbReference type="AlphaFoldDB" id="A0A6J6LKA5"/>
<dbReference type="InterPro" id="IPR013078">
    <property type="entry name" value="His_Pase_superF_clade-1"/>
</dbReference>
<dbReference type="CDD" id="cd07067">
    <property type="entry name" value="HP_PGM_like"/>
    <property type="match status" value="1"/>
</dbReference>